<evidence type="ECO:0000313" key="3">
    <source>
        <dbReference type="Proteomes" id="UP000652761"/>
    </source>
</evidence>
<dbReference type="SUPFAM" id="SSF51735">
    <property type="entry name" value="NAD(P)-binding Rossmann-fold domains"/>
    <property type="match status" value="1"/>
</dbReference>
<dbReference type="EMBL" id="NMUH01005643">
    <property type="protein sequence ID" value="MQM13300.1"/>
    <property type="molecule type" value="Genomic_DNA"/>
</dbReference>
<feature type="compositionally biased region" description="Low complexity" evidence="1">
    <location>
        <begin position="223"/>
        <end position="233"/>
    </location>
</feature>
<reference evidence="2" key="1">
    <citation type="submission" date="2017-07" db="EMBL/GenBank/DDBJ databases">
        <title>Taro Niue Genome Assembly and Annotation.</title>
        <authorList>
            <person name="Atibalentja N."/>
            <person name="Keating K."/>
            <person name="Fields C.J."/>
        </authorList>
    </citation>
    <scope>NUCLEOTIDE SEQUENCE</scope>
    <source>
        <strain evidence="2">Niue_2</strain>
        <tissue evidence="2">Leaf</tissue>
    </source>
</reference>
<dbReference type="OrthoDB" id="2129491at2759"/>
<evidence type="ECO:0000313" key="2">
    <source>
        <dbReference type="EMBL" id="MQM13300.1"/>
    </source>
</evidence>
<feature type="region of interest" description="Disordered" evidence="1">
    <location>
        <begin position="209"/>
        <end position="234"/>
    </location>
</feature>
<organism evidence="2 3">
    <name type="scientific">Colocasia esculenta</name>
    <name type="common">Wild taro</name>
    <name type="synonym">Arum esculentum</name>
    <dbReference type="NCBI Taxonomy" id="4460"/>
    <lineage>
        <taxon>Eukaryota</taxon>
        <taxon>Viridiplantae</taxon>
        <taxon>Streptophyta</taxon>
        <taxon>Embryophyta</taxon>
        <taxon>Tracheophyta</taxon>
        <taxon>Spermatophyta</taxon>
        <taxon>Magnoliopsida</taxon>
        <taxon>Liliopsida</taxon>
        <taxon>Araceae</taxon>
        <taxon>Aroideae</taxon>
        <taxon>Colocasieae</taxon>
        <taxon>Colocasia</taxon>
    </lineage>
</organism>
<dbReference type="Proteomes" id="UP000652761">
    <property type="component" value="Unassembled WGS sequence"/>
</dbReference>
<dbReference type="PANTHER" id="PTHR46368:SF4">
    <property type="entry name" value="OS10G0403700 PROTEIN"/>
    <property type="match status" value="1"/>
</dbReference>
<sequence>MDVVAAAAMGYGGEEGVVRFGIIDWADIARKVSRAIRLAPNAVIVAVGSRTLEKSRRFIADNWLDPSRVVAYGSYEEVQWVVAAAGKGKHLLLEKAGERLQGSLETETWQHVDGLGASETATPRGSPPRLRSRGASTVVVLKSAKLAEVGAIMAVGASKPTIVAYADGFFSVKNKMLVEMAVVEIEWFPCYMDLKNALEFPTDLVTSEAHPYPTGESEEDVSRPSSSSEPRSSGAGKFLEWLIEEIGVVEEMIRSKAPSV</sequence>
<dbReference type="PANTHER" id="PTHR46368">
    <property type="match status" value="1"/>
</dbReference>
<dbReference type="AlphaFoldDB" id="A0A843X778"/>
<keyword evidence="3" id="KW-1185">Reference proteome</keyword>
<dbReference type="InterPro" id="IPR036291">
    <property type="entry name" value="NAD(P)-bd_dom_sf"/>
</dbReference>
<name>A0A843X778_COLES</name>
<proteinExistence type="predicted"/>
<comment type="caution">
    <text evidence="2">The sequence shown here is derived from an EMBL/GenBank/DDBJ whole genome shotgun (WGS) entry which is preliminary data.</text>
</comment>
<protein>
    <submittedName>
        <fullName evidence="2">Uncharacterized protein</fullName>
    </submittedName>
</protein>
<evidence type="ECO:0000256" key="1">
    <source>
        <dbReference type="SAM" id="MobiDB-lite"/>
    </source>
</evidence>
<accession>A0A843X778</accession>
<gene>
    <name evidence="2" type="ORF">Taro_046225</name>
</gene>